<protein>
    <submittedName>
        <fullName evidence="1">Uncharacterized protein</fullName>
    </submittedName>
</protein>
<dbReference type="Proteomes" id="UP001054252">
    <property type="component" value="Unassembled WGS sequence"/>
</dbReference>
<proteinExistence type="predicted"/>
<dbReference type="AlphaFoldDB" id="A0AAV5KST7"/>
<keyword evidence="2" id="KW-1185">Reference proteome</keyword>
<gene>
    <name evidence="1" type="ORF">SLEP1_g36869</name>
</gene>
<dbReference type="EMBL" id="BPVZ01000077">
    <property type="protein sequence ID" value="GKV27732.1"/>
    <property type="molecule type" value="Genomic_DNA"/>
</dbReference>
<comment type="caution">
    <text evidence="1">The sequence shown here is derived from an EMBL/GenBank/DDBJ whole genome shotgun (WGS) entry which is preliminary data.</text>
</comment>
<name>A0AAV5KST7_9ROSI</name>
<feature type="non-terminal residue" evidence="1">
    <location>
        <position position="1"/>
    </location>
</feature>
<evidence type="ECO:0000313" key="2">
    <source>
        <dbReference type="Proteomes" id="UP001054252"/>
    </source>
</evidence>
<accession>A0AAV5KST7</accession>
<evidence type="ECO:0000313" key="1">
    <source>
        <dbReference type="EMBL" id="GKV27732.1"/>
    </source>
</evidence>
<sequence>SKEDKYFINDHLSFRIMFVRDHETDSAQIVRGERRGSTLSMAKALCELQLELHQQSSSFEVVEVGRKT</sequence>
<reference evidence="1 2" key="1">
    <citation type="journal article" date="2021" name="Commun. Biol.">
        <title>The genome of Shorea leprosula (Dipterocarpaceae) highlights the ecological relevance of drought in aseasonal tropical rainforests.</title>
        <authorList>
            <person name="Ng K.K.S."/>
            <person name="Kobayashi M.J."/>
            <person name="Fawcett J.A."/>
            <person name="Hatakeyama M."/>
            <person name="Paape T."/>
            <person name="Ng C.H."/>
            <person name="Ang C.C."/>
            <person name="Tnah L.H."/>
            <person name="Lee C.T."/>
            <person name="Nishiyama T."/>
            <person name="Sese J."/>
            <person name="O'Brien M.J."/>
            <person name="Copetti D."/>
            <person name="Mohd Noor M.I."/>
            <person name="Ong R.C."/>
            <person name="Putra M."/>
            <person name="Sireger I.Z."/>
            <person name="Indrioko S."/>
            <person name="Kosugi Y."/>
            <person name="Izuno A."/>
            <person name="Isagi Y."/>
            <person name="Lee S.L."/>
            <person name="Shimizu K.K."/>
        </authorList>
    </citation>
    <scope>NUCLEOTIDE SEQUENCE [LARGE SCALE GENOMIC DNA]</scope>
    <source>
        <strain evidence="1">214</strain>
    </source>
</reference>
<organism evidence="1 2">
    <name type="scientific">Rubroshorea leprosula</name>
    <dbReference type="NCBI Taxonomy" id="152421"/>
    <lineage>
        <taxon>Eukaryota</taxon>
        <taxon>Viridiplantae</taxon>
        <taxon>Streptophyta</taxon>
        <taxon>Embryophyta</taxon>
        <taxon>Tracheophyta</taxon>
        <taxon>Spermatophyta</taxon>
        <taxon>Magnoliopsida</taxon>
        <taxon>eudicotyledons</taxon>
        <taxon>Gunneridae</taxon>
        <taxon>Pentapetalae</taxon>
        <taxon>rosids</taxon>
        <taxon>malvids</taxon>
        <taxon>Malvales</taxon>
        <taxon>Dipterocarpaceae</taxon>
        <taxon>Rubroshorea</taxon>
    </lineage>
</organism>